<dbReference type="SUPFAM" id="SSF53448">
    <property type="entry name" value="Nucleotide-diphospho-sugar transferases"/>
    <property type="match status" value="1"/>
</dbReference>
<protein>
    <recommendedName>
        <fullName evidence="3">Capsule polysaccharide biosynthesis protein</fullName>
    </recommendedName>
</protein>
<proteinExistence type="predicted"/>
<evidence type="ECO:0000313" key="1">
    <source>
        <dbReference type="EMBL" id="OAG10655.1"/>
    </source>
</evidence>
<dbReference type="Proteomes" id="UP000077069">
    <property type="component" value="Unassembled WGS sequence"/>
</dbReference>
<dbReference type="InParanoid" id="A0A177CSZ1"/>
<accession>A0A177CSZ1</accession>
<keyword evidence="2" id="KW-1185">Reference proteome</keyword>
<dbReference type="AlphaFoldDB" id="A0A177CSZ1"/>
<reference evidence="1 2" key="1">
    <citation type="submission" date="2016-05" db="EMBL/GenBank/DDBJ databases">
        <title>Comparative analysis of secretome profiles of manganese(II)-oxidizing ascomycete fungi.</title>
        <authorList>
            <consortium name="DOE Joint Genome Institute"/>
            <person name="Zeiner C.A."/>
            <person name="Purvine S.O."/>
            <person name="Zink E.M."/>
            <person name="Wu S."/>
            <person name="Pasa-Tolic L."/>
            <person name="Chaput D.L."/>
            <person name="Haridas S."/>
            <person name="Grigoriev I.V."/>
            <person name="Santelli C.M."/>
            <person name="Hansel C.M."/>
        </authorList>
    </citation>
    <scope>NUCLEOTIDE SEQUENCE [LARGE SCALE GENOMIC DNA]</scope>
    <source>
        <strain evidence="1 2">AP3s5-JAC2a</strain>
    </source>
</reference>
<sequence>MTGPEIPIPAEFASKLQFIPAKDTRTDAEIIAALNEHVPVTSEKNIWTYWHAGVDAMPSWNKRTICDWVRLHGSEWSVRVLNTIPDHPNHALNWIEPDQLPETFVKGTMTGPYVGPHSADFLRGATIYRYGGAWLDVSCILFRSLDKICWDQLADENSPFTISAATQFDTIMANAFVAARKGDPFIKAWHELFVHLWKDQNDWTGIVKSPLILSFLQNLNFNQSEAAGFHWKFSVDPVTVLGYIGQVLSWCRVASLQEPNGGFDGVDYYAKHVLCFDALNEIWAAEKTVGFDGNDLHKVFTTRLDADPESKEYKKAYETTWRLLTESSLQKITHGKNLTTDIHCGVLLDQQEGSDCAPGTFGELLRYGRVHFEQTREKIDYRDAHRVEGDKVLRKGLLEE</sequence>
<gene>
    <name evidence="1" type="ORF">CC84DRAFT_1161548</name>
</gene>
<evidence type="ECO:0000313" key="2">
    <source>
        <dbReference type="Proteomes" id="UP000077069"/>
    </source>
</evidence>
<dbReference type="GeneID" id="28761256"/>
<dbReference type="OrthoDB" id="409543at2759"/>
<dbReference type="InterPro" id="IPR029044">
    <property type="entry name" value="Nucleotide-diphossugar_trans"/>
</dbReference>
<dbReference type="Gene3D" id="3.90.550.20">
    <property type="match status" value="1"/>
</dbReference>
<dbReference type="GO" id="GO:0016757">
    <property type="term" value="F:glycosyltransferase activity"/>
    <property type="evidence" value="ECO:0007669"/>
    <property type="project" value="InterPro"/>
</dbReference>
<evidence type="ECO:0008006" key="3">
    <source>
        <dbReference type="Google" id="ProtNLM"/>
    </source>
</evidence>
<dbReference type="InterPro" id="IPR008441">
    <property type="entry name" value="AfumC-like_glycosyl_Trfase"/>
</dbReference>
<dbReference type="EMBL" id="KV441549">
    <property type="protein sequence ID" value="OAG10655.1"/>
    <property type="molecule type" value="Genomic_DNA"/>
</dbReference>
<dbReference type="Pfam" id="PF05704">
    <property type="entry name" value="Caps_synth"/>
    <property type="match status" value="1"/>
</dbReference>
<name>A0A177CSZ1_9PLEO</name>
<organism evidence="1 2">
    <name type="scientific">Paraphaeosphaeria sporulosa</name>
    <dbReference type="NCBI Taxonomy" id="1460663"/>
    <lineage>
        <taxon>Eukaryota</taxon>
        <taxon>Fungi</taxon>
        <taxon>Dikarya</taxon>
        <taxon>Ascomycota</taxon>
        <taxon>Pezizomycotina</taxon>
        <taxon>Dothideomycetes</taxon>
        <taxon>Pleosporomycetidae</taxon>
        <taxon>Pleosporales</taxon>
        <taxon>Massarineae</taxon>
        <taxon>Didymosphaeriaceae</taxon>
        <taxon>Paraphaeosphaeria</taxon>
    </lineage>
</organism>
<dbReference type="RefSeq" id="XP_018041020.1">
    <property type="nucleotide sequence ID" value="XM_018177770.1"/>
</dbReference>